<name>A0A7C4ARW3_9BACT</name>
<feature type="domain" description="Thiolase N-terminal" evidence="1">
    <location>
        <begin position="8"/>
        <end position="231"/>
    </location>
</feature>
<reference evidence="3" key="1">
    <citation type="journal article" date="2020" name="mSystems">
        <title>Genome- and Community-Level Interaction Insights into Carbon Utilization and Element Cycling Functions of Hydrothermarchaeota in Hydrothermal Sediment.</title>
        <authorList>
            <person name="Zhou Z."/>
            <person name="Liu Y."/>
            <person name="Xu W."/>
            <person name="Pan J."/>
            <person name="Luo Z.H."/>
            <person name="Li M."/>
        </authorList>
    </citation>
    <scope>NUCLEOTIDE SEQUENCE [LARGE SCALE GENOMIC DNA]</scope>
    <source>
        <strain evidence="3">SpSt-769</strain>
    </source>
</reference>
<dbReference type="GO" id="GO:0003988">
    <property type="term" value="F:acetyl-CoA C-acyltransferase activity"/>
    <property type="evidence" value="ECO:0007669"/>
    <property type="project" value="UniProtKB-ARBA"/>
</dbReference>
<dbReference type="InterPro" id="IPR020616">
    <property type="entry name" value="Thiolase_N"/>
</dbReference>
<accession>A0A7C4ARW3</accession>
<sequence>METIKDKVAIVGMGCTKFGENWDKSFDDLVIEAVYEAYEDAGIDPTDIQAVWMGSYWSNIPAPSQPLATTLKLDYKPVTRLENMCATASDAFRNAAYAVASGAYDIVLAVGAEKLKDSGYSGLPTDDIAMGLVSTAPNTFRSRNFTAPGHFAMMATSYFNKYGLTPEQGREMLAKIMVKNHHNGTMSPKAHFRREITVEQVLKAPIIAWPLGLFDCCGVSDGAAAAILVRKDLAKSFRSDPVFVKAVQIAVGPSEGYMNPKHDWTSVKETFRAAQGAYEQAGIKDPRAEISMAEVHDCFSITEAIIYEDLQFSQRGKCREDIEAGTFELTGELPVNMDGGLKCFGHPIGATGLRMIYELYKQIQGKAGPRQVKNPGLGLAHNLGGTPGGATISVCIVGP</sequence>
<comment type="caution">
    <text evidence="3">The sequence shown here is derived from an EMBL/GenBank/DDBJ whole genome shotgun (WGS) entry which is preliminary data.</text>
</comment>
<dbReference type="NCBIfam" id="NF004810">
    <property type="entry name" value="PRK06157.1"/>
    <property type="match status" value="1"/>
</dbReference>
<dbReference type="CDD" id="cd00829">
    <property type="entry name" value="SCP-x_thiolase"/>
    <property type="match status" value="1"/>
</dbReference>
<feature type="domain" description="Thiolase C-terminal" evidence="2">
    <location>
        <begin position="259"/>
        <end position="393"/>
    </location>
</feature>
<evidence type="ECO:0000259" key="2">
    <source>
        <dbReference type="Pfam" id="PF22691"/>
    </source>
</evidence>
<dbReference type="InterPro" id="IPR016039">
    <property type="entry name" value="Thiolase-like"/>
</dbReference>
<gene>
    <name evidence="3" type="ORF">ENV54_07565</name>
</gene>
<dbReference type="PANTHER" id="PTHR42870">
    <property type="entry name" value="ACETYL-COA C-ACETYLTRANSFERASE"/>
    <property type="match status" value="1"/>
</dbReference>
<keyword evidence="3" id="KW-0808">Transferase</keyword>
<dbReference type="Gene3D" id="3.40.47.10">
    <property type="match status" value="1"/>
</dbReference>
<dbReference type="SUPFAM" id="SSF53901">
    <property type="entry name" value="Thiolase-like"/>
    <property type="match status" value="2"/>
</dbReference>
<evidence type="ECO:0000313" key="3">
    <source>
        <dbReference type="EMBL" id="HGH61138.1"/>
    </source>
</evidence>
<dbReference type="InterPro" id="IPR002155">
    <property type="entry name" value="Thiolase"/>
</dbReference>
<evidence type="ECO:0000259" key="1">
    <source>
        <dbReference type="Pfam" id="PF00108"/>
    </source>
</evidence>
<dbReference type="PIRSF" id="PIRSF000429">
    <property type="entry name" value="Ac-CoA_Ac_transf"/>
    <property type="match status" value="1"/>
</dbReference>
<protein>
    <submittedName>
        <fullName evidence="3">Acetyl-CoA acetyltransferase</fullName>
    </submittedName>
</protein>
<dbReference type="AlphaFoldDB" id="A0A7C4ARW3"/>
<dbReference type="Pfam" id="PF22691">
    <property type="entry name" value="Thiolase_C_1"/>
    <property type="match status" value="1"/>
</dbReference>
<dbReference type="EMBL" id="DTGT01000239">
    <property type="protein sequence ID" value="HGH61138.1"/>
    <property type="molecule type" value="Genomic_DNA"/>
</dbReference>
<dbReference type="InterPro" id="IPR055140">
    <property type="entry name" value="Thiolase_C_2"/>
</dbReference>
<proteinExistence type="predicted"/>
<dbReference type="Pfam" id="PF00108">
    <property type="entry name" value="Thiolase_N"/>
    <property type="match status" value="1"/>
</dbReference>
<dbReference type="PANTHER" id="PTHR42870:SF6">
    <property type="entry name" value="ACETYL-COA C-ACYLTRANSFERASE"/>
    <property type="match status" value="1"/>
</dbReference>
<organism evidence="3">
    <name type="scientific">Desulfomonile tiedjei</name>
    <dbReference type="NCBI Taxonomy" id="2358"/>
    <lineage>
        <taxon>Bacteria</taxon>
        <taxon>Pseudomonadati</taxon>
        <taxon>Thermodesulfobacteriota</taxon>
        <taxon>Desulfomonilia</taxon>
        <taxon>Desulfomonilales</taxon>
        <taxon>Desulfomonilaceae</taxon>
        <taxon>Desulfomonile</taxon>
    </lineage>
</organism>